<dbReference type="AlphaFoldDB" id="A6WH42"/>
<proteinExistence type="predicted"/>
<keyword evidence="2" id="KW-0614">Plasmid</keyword>
<geneLocation type="plasmid" evidence="2 3">
    <name>pKRAD01</name>
</geneLocation>
<evidence type="ECO:0000313" key="2">
    <source>
        <dbReference type="EMBL" id="ABS06131.1"/>
    </source>
</evidence>
<organism evidence="2 3">
    <name type="scientific">Kineococcus radiotolerans (strain ATCC BAA-149 / DSM 14245 / SRS30216)</name>
    <dbReference type="NCBI Taxonomy" id="266940"/>
    <lineage>
        <taxon>Bacteria</taxon>
        <taxon>Bacillati</taxon>
        <taxon>Actinomycetota</taxon>
        <taxon>Actinomycetes</taxon>
        <taxon>Kineosporiales</taxon>
        <taxon>Kineosporiaceae</taxon>
        <taxon>Kineococcus</taxon>
    </lineage>
</organism>
<dbReference type="RefSeq" id="WP_012001891.1">
    <property type="nucleotide sequence ID" value="NC_009806.1"/>
</dbReference>
<keyword evidence="3" id="KW-1185">Reference proteome</keyword>
<feature type="compositionally biased region" description="Acidic residues" evidence="1">
    <location>
        <begin position="172"/>
        <end position="194"/>
    </location>
</feature>
<evidence type="ECO:0000256" key="1">
    <source>
        <dbReference type="SAM" id="MobiDB-lite"/>
    </source>
</evidence>
<name>A6WH42_KINRD</name>
<dbReference type="KEGG" id="kra:Krad_4673"/>
<dbReference type="HOGENOM" id="CLU_996699_0_0_11"/>
<evidence type="ECO:0000313" key="3">
    <source>
        <dbReference type="Proteomes" id="UP000001116"/>
    </source>
</evidence>
<reference evidence="3" key="1">
    <citation type="journal article" date="2008" name="PLoS ONE">
        <title>Survival in nuclear waste, extreme resistance, and potential applications gleaned from the genome sequence of Kineococcus radiotolerans SRS30216.</title>
        <authorList>
            <person name="Bagwell C.E."/>
            <person name="Bhat S."/>
            <person name="Hawkins G.M."/>
            <person name="Smith B.W."/>
            <person name="Biswas T."/>
            <person name="Hoover T.R."/>
            <person name="Saunders E."/>
            <person name="Han C.S."/>
            <person name="Tsodikov O.V."/>
            <person name="Shimkets L.J."/>
        </authorList>
    </citation>
    <scope>NUCLEOTIDE SEQUENCE [LARGE SCALE GENOMIC DNA]</scope>
    <source>
        <strain evidence="3">ATCC BAA-149 / DSM 14245 / SRS30216</strain>
    </source>
</reference>
<sequence>MTHTLTVSDADTFNATLHEEQHPTREAALTAWSEMRAEVYPPTTYDEVTITDDGDDTWTIVLRENGEPLPSTETVTIRQAPEKPCGRCGTTVHEDLQGAWVDATAGDGCGDDVHDPDATQDGEPAYITVVTVVRGDAASDLIDALSHHDGIQFAAAEDGVSPEAMRLGAEPEGWDEDENDDEEEDDGEDDEPAVADDLHGRTLPDLDRRVIAIYDPEHTLPIDSGAYVAAMTWAEAGATTIEQAEGVAASMVEEWARESGRGPARLTVDLYVDADRDDH</sequence>
<dbReference type="Proteomes" id="UP000001116">
    <property type="component" value="Plasmid pKRAD01"/>
</dbReference>
<feature type="region of interest" description="Disordered" evidence="1">
    <location>
        <begin position="154"/>
        <end position="201"/>
    </location>
</feature>
<protein>
    <submittedName>
        <fullName evidence="2">Uncharacterized protein</fullName>
    </submittedName>
</protein>
<accession>A6WH42</accession>
<dbReference type="EMBL" id="CP000751">
    <property type="protein sequence ID" value="ABS06131.1"/>
    <property type="molecule type" value="Genomic_DNA"/>
</dbReference>
<gene>
    <name evidence="2" type="ordered locus">Krad_4673</name>
</gene>